<reference evidence="1" key="1">
    <citation type="submission" date="2021-02" db="EMBL/GenBank/DDBJ databases">
        <authorList>
            <person name="Dougan E. K."/>
            <person name="Rhodes N."/>
            <person name="Thang M."/>
            <person name="Chan C."/>
        </authorList>
    </citation>
    <scope>NUCLEOTIDE SEQUENCE</scope>
</reference>
<evidence type="ECO:0000313" key="2">
    <source>
        <dbReference type="Proteomes" id="UP000654075"/>
    </source>
</evidence>
<dbReference type="PANTHER" id="PTHR47418">
    <property type="entry name" value="ALPHA/BETA-HYDROLASES SUPERFAMILY PROTEIN"/>
    <property type="match status" value="1"/>
</dbReference>
<keyword evidence="2" id="KW-1185">Reference proteome</keyword>
<dbReference type="SUPFAM" id="SSF53474">
    <property type="entry name" value="alpha/beta-Hydrolases"/>
    <property type="match status" value="1"/>
</dbReference>
<sequence>MYCYPVSPHWRRIGREAAQINRNCTHECKTQSDTNANTLALHMAKDMPAGSGTFTQWRQPVRIYRYGLMLAYPLIQLQHDTKGPSKTVGELNQLDADLASQVRHWADFALGAYGSKPPDVRQDAGDLSKVAKRLEILLGAKNGVVVKMACLPAAGVEMPGHFVAVDGQRRAVVLGVRGTVDLSDTNTDAVGNSVPFPEYPGVETHQAILAAARVVLQKTRECLIEALAANPGFWRRGHWSQSGRRD</sequence>
<organism evidence="1 2">
    <name type="scientific">Polarella glacialis</name>
    <name type="common">Dinoflagellate</name>
    <dbReference type="NCBI Taxonomy" id="89957"/>
    <lineage>
        <taxon>Eukaryota</taxon>
        <taxon>Sar</taxon>
        <taxon>Alveolata</taxon>
        <taxon>Dinophyceae</taxon>
        <taxon>Suessiales</taxon>
        <taxon>Suessiaceae</taxon>
        <taxon>Polarella</taxon>
    </lineage>
</organism>
<evidence type="ECO:0000313" key="1">
    <source>
        <dbReference type="EMBL" id="CAE8616979.1"/>
    </source>
</evidence>
<dbReference type="EMBL" id="CAJNNV010026021">
    <property type="protein sequence ID" value="CAE8616979.1"/>
    <property type="molecule type" value="Genomic_DNA"/>
</dbReference>
<dbReference type="InterPro" id="IPR029058">
    <property type="entry name" value="AB_hydrolase_fold"/>
</dbReference>
<proteinExistence type="predicted"/>
<accession>A0A813FXD6</accession>
<protein>
    <submittedName>
        <fullName evidence="1">Uncharacterized protein</fullName>
    </submittedName>
</protein>
<name>A0A813FXD6_POLGL</name>
<dbReference type="Gene3D" id="3.40.50.1820">
    <property type="entry name" value="alpha/beta hydrolase"/>
    <property type="match status" value="1"/>
</dbReference>
<comment type="caution">
    <text evidence="1">The sequence shown here is derived from an EMBL/GenBank/DDBJ whole genome shotgun (WGS) entry which is preliminary data.</text>
</comment>
<gene>
    <name evidence="1" type="ORF">PGLA1383_LOCUS34645</name>
</gene>
<dbReference type="Proteomes" id="UP000654075">
    <property type="component" value="Unassembled WGS sequence"/>
</dbReference>
<dbReference type="OrthoDB" id="438440at2759"/>
<dbReference type="AlphaFoldDB" id="A0A813FXD6"/>